<evidence type="ECO:0000313" key="2">
    <source>
        <dbReference type="EMBL" id="KDR19425.1"/>
    </source>
</evidence>
<name>A0A067R9T9_ZOONE</name>
<dbReference type="AlphaFoldDB" id="A0A067R9T9"/>
<accession>A0A067R9T9</accession>
<dbReference type="EMBL" id="KK852651">
    <property type="protein sequence ID" value="KDR19425.1"/>
    <property type="molecule type" value="Genomic_DNA"/>
</dbReference>
<evidence type="ECO:0000259" key="1">
    <source>
        <dbReference type="Pfam" id="PF18658"/>
    </source>
</evidence>
<gene>
    <name evidence="2" type="ORF">L798_06199</name>
</gene>
<organism evidence="2 3">
    <name type="scientific">Zootermopsis nevadensis</name>
    <name type="common">Dampwood termite</name>
    <dbReference type="NCBI Taxonomy" id="136037"/>
    <lineage>
        <taxon>Eukaryota</taxon>
        <taxon>Metazoa</taxon>
        <taxon>Ecdysozoa</taxon>
        <taxon>Arthropoda</taxon>
        <taxon>Hexapoda</taxon>
        <taxon>Insecta</taxon>
        <taxon>Pterygota</taxon>
        <taxon>Neoptera</taxon>
        <taxon>Polyneoptera</taxon>
        <taxon>Dictyoptera</taxon>
        <taxon>Blattodea</taxon>
        <taxon>Blattoidea</taxon>
        <taxon>Termitoidae</taxon>
        <taxon>Termopsidae</taxon>
        <taxon>Zootermopsis</taxon>
    </lineage>
</organism>
<protein>
    <recommendedName>
        <fullName evidence="1">SPIN-DOC-like zinc-finger domain-containing protein</fullName>
    </recommendedName>
</protein>
<feature type="domain" description="SPIN-DOC-like zinc-finger" evidence="1">
    <location>
        <begin position="17"/>
        <end position="76"/>
    </location>
</feature>
<dbReference type="STRING" id="136037.A0A067R9T9"/>
<evidence type="ECO:0000313" key="3">
    <source>
        <dbReference type="Proteomes" id="UP000027135"/>
    </source>
</evidence>
<dbReference type="Pfam" id="PF18658">
    <property type="entry name" value="zf-C2H2_12"/>
    <property type="match status" value="1"/>
</dbReference>
<dbReference type="OMA" id="IENELCT"/>
<proteinExistence type="predicted"/>
<dbReference type="eggNOG" id="ENOG502QS6T">
    <property type="taxonomic scope" value="Eukaryota"/>
</dbReference>
<keyword evidence="3" id="KW-1185">Reference proteome</keyword>
<dbReference type="InterPro" id="IPR040647">
    <property type="entry name" value="SPIN-DOC_Znf-C2H2"/>
</dbReference>
<dbReference type="PANTHER" id="PTHR45913">
    <property type="entry name" value="EPM2A-INTERACTING PROTEIN 1"/>
    <property type="match status" value="1"/>
</dbReference>
<dbReference type="Proteomes" id="UP000027135">
    <property type="component" value="Unassembled WGS sequence"/>
</dbReference>
<reference evidence="2 3" key="1">
    <citation type="journal article" date="2014" name="Nat. Commun.">
        <title>Molecular traces of alternative social organization in a termite genome.</title>
        <authorList>
            <person name="Terrapon N."/>
            <person name="Li C."/>
            <person name="Robertson H.M."/>
            <person name="Ji L."/>
            <person name="Meng X."/>
            <person name="Booth W."/>
            <person name="Chen Z."/>
            <person name="Childers C.P."/>
            <person name="Glastad K.M."/>
            <person name="Gokhale K."/>
            <person name="Gowin J."/>
            <person name="Gronenberg W."/>
            <person name="Hermansen R.A."/>
            <person name="Hu H."/>
            <person name="Hunt B.G."/>
            <person name="Huylmans A.K."/>
            <person name="Khalil S.M."/>
            <person name="Mitchell R.D."/>
            <person name="Munoz-Torres M.C."/>
            <person name="Mustard J.A."/>
            <person name="Pan H."/>
            <person name="Reese J.T."/>
            <person name="Scharf M.E."/>
            <person name="Sun F."/>
            <person name="Vogel H."/>
            <person name="Xiao J."/>
            <person name="Yang W."/>
            <person name="Yang Z."/>
            <person name="Yang Z."/>
            <person name="Zhou J."/>
            <person name="Zhu J."/>
            <person name="Brent C.S."/>
            <person name="Elsik C.G."/>
            <person name="Goodisman M.A."/>
            <person name="Liberles D.A."/>
            <person name="Roe R.M."/>
            <person name="Vargo E.L."/>
            <person name="Vilcinskas A."/>
            <person name="Wang J."/>
            <person name="Bornberg-Bauer E."/>
            <person name="Korb J."/>
            <person name="Zhang G."/>
            <person name="Liebig J."/>
        </authorList>
    </citation>
    <scope>NUCLEOTIDE SEQUENCE [LARGE SCALE GENOMIC DNA]</scope>
    <source>
        <tissue evidence="2">Whole organism</tissue>
    </source>
</reference>
<sequence>MTAKKRRIVDENRKYSDEWEEKYFFIVQNTKLLCLICREVVAVFKEYNVKRHYETKHKDYLKFDKEVKQSKLKEFKSQLKAQQKIFGAALQQPSNIVKASYSVSFMIAKKMKTFSDGEFVKECLEAVVKDILPDKSKLFSNLSLSRQTVCRRINDISNEIILKLRDRIRDFKYFSLAFDES</sequence>
<feature type="non-terminal residue" evidence="2">
    <location>
        <position position="181"/>
    </location>
</feature>
<dbReference type="InParanoid" id="A0A067R9T9"/>
<dbReference type="PANTHER" id="PTHR45913:SF5">
    <property type="entry name" value="GENERAL TRANSCRIPTION FACTOR II-I REPEAT DOMAIN-CONTAINING PROTEIN 2A-LIKE PROTEIN"/>
    <property type="match status" value="1"/>
</dbReference>